<name>M2Y3W4_GALSU</name>
<dbReference type="InterPro" id="IPR036047">
    <property type="entry name" value="F-box-like_dom_sf"/>
</dbReference>
<evidence type="ECO:0000259" key="1">
    <source>
        <dbReference type="PROSITE" id="PS50181"/>
    </source>
</evidence>
<dbReference type="Pfam" id="PF00646">
    <property type="entry name" value="F-box"/>
    <property type="match status" value="1"/>
</dbReference>
<evidence type="ECO:0000313" key="3">
    <source>
        <dbReference type="Proteomes" id="UP000030680"/>
    </source>
</evidence>
<dbReference type="InterPro" id="IPR001810">
    <property type="entry name" value="F-box_dom"/>
</dbReference>
<dbReference type="SUPFAM" id="SSF52047">
    <property type="entry name" value="RNI-like"/>
    <property type="match status" value="1"/>
</dbReference>
<accession>M2Y3W4</accession>
<keyword evidence="3" id="KW-1185">Reference proteome</keyword>
<dbReference type="GeneID" id="17089369"/>
<sequence>MEHDDPFASLSDDLLLFIFNKLDTVHLCYIASVCRRWRYVVRQLVKKIHVLLLGKSLKQYFHIPTGRQILSLVRFFSYVEVLSFRNWPWVERFPEVASVVMRGLRSATLKKVDVGGLPVQPGDIWILRDNCPNLCGLKLGGCSTVDDEFVKQSVKRLKPHLKELDISDSTRVTTAAIKFAIENGVIRLKASRCKRISGALVINHVPKGNESRDDEHCLTLTQCKNINWFHLDRNLRFTTINLSQCTSLEYCHIYDNALQNLHLSGCRNLRVVEVASSNLKVANLFSCKQLSEEIIYKLIENCPMLTEINLAGLGFASQVQQWLLENRLMGSLNLG</sequence>
<dbReference type="InterPro" id="IPR032675">
    <property type="entry name" value="LRR_dom_sf"/>
</dbReference>
<dbReference type="OrthoDB" id="2095648at2759"/>
<feature type="domain" description="F-box" evidence="1">
    <location>
        <begin position="4"/>
        <end position="48"/>
    </location>
</feature>
<dbReference type="SMART" id="SM00256">
    <property type="entry name" value="FBOX"/>
    <property type="match status" value="1"/>
</dbReference>
<dbReference type="RefSeq" id="XP_005707173.1">
    <property type="nucleotide sequence ID" value="XM_005707116.1"/>
</dbReference>
<dbReference type="STRING" id="130081.M2Y3W4"/>
<gene>
    <name evidence="2" type="ORF">Gasu_21110</name>
</gene>
<protein>
    <recommendedName>
        <fullName evidence="1">F-box domain-containing protein</fullName>
    </recommendedName>
</protein>
<dbReference type="EMBL" id="KB454498">
    <property type="protein sequence ID" value="EME30653.1"/>
    <property type="molecule type" value="Genomic_DNA"/>
</dbReference>
<dbReference type="Proteomes" id="UP000030680">
    <property type="component" value="Unassembled WGS sequence"/>
</dbReference>
<dbReference type="KEGG" id="gsl:Gasu_21110"/>
<dbReference type="Gene3D" id="1.20.1280.50">
    <property type="match status" value="1"/>
</dbReference>
<dbReference type="Gramene" id="EME30653">
    <property type="protein sequence ID" value="EME30653"/>
    <property type="gene ID" value="Gasu_21110"/>
</dbReference>
<dbReference type="PANTHER" id="PTHR16134">
    <property type="entry name" value="F-BOX/TPR REPEAT PROTEIN POF3"/>
    <property type="match status" value="1"/>
</dbReference>
<proteinExistence type="predicted"/>
<dbReference type="SUPFAM" id="SSF81383">
    <property type="entry name" value="F-box domain"/>
    <property type="match status" value="1"/>
</dbReference>
<evidence type="ECO:0000313" key="2">
    <source>
        <dbReference type="EMBL" id="EME30653.1"/>
    </source>
</evidence>
<dbReference type="PROSITE" id="PS50181">
    <property type="entry name" value="FBOX"/>
    <property type="match status" value="1"/>
</dbReference>
<organism evidence="2 3">
    <name type="scientific">Galdieria sulphuraria</name>
    <name type="common">Red alga</name>
    <dbReference type="NCBI Taxonomy" id="130081"/>
    <lineage>
        <taxon>Eukaryota</taxon>
        <taxon>Rhodophyta</taxon>
        <taxon>Bangiophyceae</taxon>
        <taxon>Galdieriales</taxon>
        <taxon>Galdieriaceae</taxon>
        <taxon>Galdieria</taxon>
    </lineage>
</organism>
<dbReference type="PANTHER" id="PTHR16134:SF119">
    <property type="entry name" value="AT02038P-RELATED"/>
    <property type="match status" value="1"/>
</dbReference>
<dbReference type="OMA" id="RICHASS"/>
<reference evidence="3" key="1">
    <citation type="journal article" date="2013" name="Science">
        <title>Gene transfer from bacteria and archaea facilitated evolution of an extremophilic eukaryote.</title>
        <authorList>
            <person name="Schonknecht G."/>
            <person name="Chen W.H."/>
            <person name="Ternes C.M."/>
            <person name="Barbier G.G."/>
            <person name="Shrestha R.P."/>
            <person name="Stanke M."/>
            <person name="Brautigam A."/>
            <person name="Baker B.J."/>
            <person name="Banfield J.F."/>
            <person name="Garavito R.M."/>
            <person name="Carr K."/>
            <person name="Wilkerson C."/>
            <person name="Rensing S.A."/>
            <person name="Gagneul D."/>
            <person name="Dickenson N.E."/>
            <person name="Oesterhelt C."/>
            <person name="Lercher M.J."/>
            <person name="Weber A.P."/>
        </authorList>
    </citation>
    <scope>NUCLEOTIDE SEQUENCE [LARGE SCALE GENOMIC DNA]</scope>
    <source>
        <strain evidence="3">074W</strain>
    </source>
</reference>
<dbReference type="AlphaFoldDB" id="M2Y3W4"/>
<dbReference type="Gene3D" id="3.80.10.10">
    <property type="entry name" value="Ribonuclease Inhibitor"/>
    <property type="match status" value="2"/>
</dbReference>